<dbReference type="SUPFAM" id="SSF56349">
    <property type="entry name" value="DNA breaking-rejoining enzymes"/>
    <property type="match status" value="1"/>
</dbReference>
<dbReference type="Pfam" id="PF02899">
    <property type="entry name" value="Phage_int_SAM_1"/>
    <property type="match status" value="1"/>
</dbReference>
<gene>
    <name evidence="3" type="ORF">WDJ50_10100</name>
</gene>
<proteinExistence type="predicted"/>
<organism evidence="3">
    <name type="scientific">Deinococcus sp. VB142</name>
    <dbReference type="NCBI Taxonomy" id="3112952"/>
    <lineage>
        <taxon>Bacteria</taxon>
        <taxon>Thermotogati</taxon>
        <taxon>Deinococcota</taxon>
        <taxon>Deinococci</taxon>
        <taxon>Deinococcales</taxon>
        <taxon>Deinococcaceae</taxon>
        <taxon>Deinococcus</taxon>
    </lineage>
</organism>
<dbReference type="GO" id="GO:0006310">
    <property type="term" value="P:DNA recombination"/>
    <property type="evidence" value="ECO:0007669"/>
    <property type="project" value="UniProtKB-KW"/>
</dbReference>
<dbReference type="GO" id="GO:0003677">
    <property type="term" value="F:DNA binding"/>
    <property type="evidence" value="ECO:0007669"/>
    <property type="project" value="InterPro"/>
</dbReference>
<dbReference type="InterPro" id="IPR011010">
    <property type="entry name" value="DNA_brk_join_enz"/>
</dbReference>
<evidence type="ECO:0000256" key="1">
    <source>
        <dbReference type="ARBA" id="ARBA00023172"/>
    </source>
</evidence>
<dbReference type="InterPro" id="IPR004107">
    <property type="entry name" value="Integrase_SAM-like_N"/>
</dbReference>
<accession>A0AAU6PZD9</accession>
<protein>
    <submittedName>
        <fullName evidence="3">Site-specific integrase</fullName>
    </submittedName>
</protein>
<feature type="domain" description="Integrase SAM-like N-terminal" evidence="2">
    <location>
        <begin position="52"/>
        <end position="120"/>
    </location>
</feature>
<reference evidence="3" key="1">
    <citation type="submission" date="2024-03" db="EMBL/GenBank/DDBJ databases">
        <title>Deinococcus weizhi sp. nov., isolated from human skin.</title>
        <authorList>
            <person name="Wei Z."/>
            <person name="Tian F."/>
            <person name="Yang C."/>
            <person name="Xin L.T."/>
            <person name="Wen Z.J."/>
            <person name="Lan K.C."/>
            <person name="Yu L."/>
            <person name="Zhe W."/>
            <person name="Dan F.D."/>
            <person name="Jun W."/>
            <person name="Rui Z."/>
            <person name="Yong X.J."/>
            <person name="Ting Y."/>
            <person name="Wei X."/>
            <person name="Xu Z.G."/>
            <person name="Xin Z."/>
            <person name="Dong F.G."/>
            <person name="Ni X.M."/>
            <person name="Zheng M.G."/>
            <person name="Chun Y."/>
            <person name="Qian W.X."/>
        </authorList>
    </citation>
    <scope>NUCLEOTIDE SEQUENCE</scope>
    <source>
        <strain evidence="3">VB142</strain>
    </source>
</reference>
<name>A0AAU6PZD9_9DEIO</name>
<evidence type="ECO:0000259" key="2">
    <source>
        <dbReference type="Pfam" id="PF02899"/>
    </source>
</evidence>
<sequence>MPQEINGTPEKWLSYDSEQRLIAARHTIEAGDPDQLWFLTSAYLVDQQVDGRPISSHTLHTYRIGVRKFLQFVAEKSAALDALPNMQVYADWLGASGHSPMTVRTRVTAAQHLVRALQWAGIDNDLALQRVGFPQHQGHQKTRRAYTNDEVARLLRHADVETRVMVLLGVEAAFKPAEMLNLRLGEVRHDLNQGPNLCIYRDQPGGRVAVESVPLSTPLRQALQQWAAVLDKMPNKPDSRFLLSGRADYIEDKVRQLCQRTDVQYEGAGVEGLRITAGARFYARVGNKGQLRGFLRMTSSKGLEKYVLAASQLG</sequence>
<dbReference type="RefSeq" id="WP_339094723.1">
    <property type="nucleotide sequence ID" value="NZ_CP149782.1"/>
</dbReference>
<dbReference type="AlphaFoldDB" id="A0AAU6PZD9"/>
<dbReference type="Gene3D" id="1.10.443.10">
    <property type="entry name" value="Intergrase catalytic core"/>
    <property type="match status" value="1"/>
</dbReference>
<keyword evidence="1" id="KW-0233">DNA recombination</keyword>
<dbReference type="EMBL" id="CP149782">
    <property type="protein sequence ID" value="WYF43766.1"/>
    <property type="molecule type" value="Genomic_DNA"/>
</dbReference>
<dbReference type="GO" id="GO:0015074">
    <property type="term" value="P:DNA integration"/>
    <property type="evidence" value="ECO:0007669"/>
    <property type="project" value="InterPro"/>
</dbReference>
<evidence type="ECO:0000313" key="3">
    <source>
        <dbReference type="EMBL" id="WYF43766.1"/>
    </source>
</evidence>
<dbReference type="InterPro" id="IPR013762">
    <property type="entry name" value="Integrase-like_cat_sf"/>
</dbReference>